<accession>A0A248K2N6</accession>
<evidence type="ECO:0000256" key="1">
    <source>
        <dbReference type="ARBA" id="ARBA00023015"/>
    </source>
</evidence>
<evidence type="ECO:0000256" key="2">
    <source>
        <dbReference type="ARBA" id="ARBA00023125"/>
    </source>
</evidence>
<proteinExistence type="predicted"/>
<feature type="domain" description="HTH luxR-type" evidence="5">
    <location>
        <begin position="219"/>
        <end position="284"/>
    </location>
</feature>
<evidence type="ECO:0000256" key="4">
    <source>
        <dbReference type="SAM" id="MobiDB-lite"/>
    </source>
</evidence>
<dbReference type="EMBL" id="CP022113">
    <property type="protein sequence ID" value="ASG25016.1"/>
    <property type="molecule type" value="Genomic_DNA"/>
</dbReference>
<protein>
    <recommendedName>
        <fullName evidence="5">HTH luxR-type domain-containing protein</fullName>
    </recommendedName>
</protein>
<dbReference type="InterPro" id="IPR016032">
    <property type="entry name" value="Sig_transdc_resp-reg_C-effctor"/>
</dbReference>
<keyword evidence="3" id="KW-0804">Transcription</keyword>
<dbReference type="SUPFAM" id="SSF46894">
    <property type="entry name" value="C-terminal effector domain of the bipartite response regulators"/>
    <property type="match status" value="1"/>
</dbReference>
<feature type="compositionally biased region" description="Basic residues" evidence="4">
    <location>
        <begin position="8"/>
        <end position="19"/>
    </location>
</feature>
<dbReference type="Gene3D" id="1.10.10.10">
    <property type="entry name" value="Winged helix-like DNA-binding domain superfamily/Winged helix DNA-binding domain"/>
    <property type="match status" value="1"/>
</dbReference>
<keyword evidence="1" id="KW-0805">Transcription regulation</keyword>
<dbReference type="AlphaFoldDB" id="A0A248K2N6"/>
<gene>
    <name evidence="6" type="ORF">Y958_29020</name>
</gene>
<organism evidence="6 7">
    <name type="scientific">Nitrospirillum viridazoti CBAmc</name>
    <dbReference type="NCBI Taxonomy" id="1441467"/>
    <lineage>
        <taxon>Bacteria</taxon>
        <taxon>Pseudomonadati</taxon>
        <taxon>Pseudomonadota</taxon>
        <taxon>Alphaproteobacteria</taxon>
        <taxon>Rhodospirillales</taxon>
        <taxon>Azospirillaceae</taxon>
        <taxon>Nitrospirillum</taxon>
        <taxon>Nitrospirillum viridazoti</taxon>
    </lineage>
</organism>
<dbReference type="SMART" id="SM00421">
    <property type="entry name" value="HTH_LUXR"/>
    <property type="match status" value="1"/>
</dbReference>
<evidence type="ECO:0000313" key="7">
    <source>
        <dbReference type="Proteomes" id="UP000197153"/>
    </source>
</evidence>
<dbReference type="KEGG" id="nao:Y958_29020"/>
<keyword evidence="7" id="KW-1185">Reference proteome</keyword>
<dbReference type="PANTHER" id="PTHR44688:SF16">
    <property type="entry name" value="DNA-BINDING TRANSCRIPTIONAL ACTIVATOR DEVR_DOSR"/>
    <property type="match status" value="1"/>
</dbReference>
<keyword evidence="2" id="KW-0238">DNA-binding</keyword>
<dbReference type="PANTHER" id="PTHR44688">
    <property type="entry name" value="DNA-BINDING TRANSCRIPTIONAL ACTIVATOR DEVR_DOSR"/>
    <property type="match status" value="1"/>
</dbReference>
<dbReference type="InterPro" id="IPR000792">
    <property type="entry name" value="Tscrpt_reg_LuxR_C"/>
</dbReference>
<evidence type="ECO:0000259" key="5">
    <source>
        <dbReference type="PROSITE" id="PS50043"/>
    </source>
</evidence>
<sequence>MVWPSPRTRPHRPSYRRAPKPSSPRREDRIMKAPDDITTLAGVVGAVGTPDFSTQFLAALGMLCGARLSSAFSFGGREPPRALFAAGDCRGGPDFARAASLAYARHHWRQDRTARLVVTAPRDSVVVIRTRAADIADPVYRSACYERGGIAERLSILSAGPCPLMANGYRTVSDGASRPGDVACVERYAPVLMAALTRHVDLSARPPGDGTPSDTAAILMAADVRLSAREAEVAAGLILGRTQEEISVQSGLSLGSVITYRRRAYCKLGVMDKRELVAAYRELSALRLI</sequence>
<name>A0A248K2N6_9PROT</name>
<dbReference type="GO" id="GO:0003677">
    <property type="term" value="F:DNA binding"/>
    <property type="evidence" value="ECO:0007669"/>
    <property type="project" value="UniProtKB-KW"/>
</dbReference>
<reference evidence="6 7" key="1">
    <citation type="submission" date="2017-06" db="EMBL/GenBank/DDBJ databases">
        <title>Complete genome sequence of Nitrospirillum amazonense strain CBAmC, an endophytic nitrogen-fixing and plant growth-promoting bacterium, isolated from sugarcane.</title>
        <authorList>
            <person name="Schwab S."/>
            <person name="dos Santos Teixeira K.R."/>
            <person name="Simoes Araujo J.L."/>
            <person name="Soares Vidal M."/>
            <person name="Borges de Freitas H.R."/>
            <person name="Rivello Crivelaro A.L."/>
            <person name="Bueno de Camargo Nunes A."/>
            <person name="dos Santos C.M."/>
            <person name="Palmeira da Silva Rosa D."/>
            <person name="da Silva Padilha D."/>
            <person name="da Silva E."/>
            <person name="Araujo Terra L."/>
            <person name="Soares Mendes V."/>
            <person name="Farinelli L."/>
            <person name="Magalhaes Cruz L."/>
            <person name="Baldani J.I."/>
        </authorList>
    </citation>
    <scope>NUCLEOTIDE SEQUENCE [LARGE SCALE GENOMIC DNA]</scope>
    <source>
        <strain evidence="6 7">CBAmC</strain>
    </source>
</reference>
<evidence type="ECO:0000313" key="6">
    <source>
        <dbReference type="EMBL" id="ASG25016.1"/>
    </source>
</evidence>
<evidence type="ECO:0000256" key="3">
    <source>
        <dbReference type="ARBA" id="ARBA00023163"/>
    </source>
</evidence>
<feature type="region of interest" description="Disordered" evidence="4">
    <location>
        <begin position="1"/>
        <end position="28"/>
    </location>
</feature>
<dbReference type="Pfam" id="PF00196">
    <property type="entry name" value="GerE"/>
    <property type="match status" value="1"/>
</dbReference>
<dbReference type="InterPro" id="IPR036388">
    <property type="entry name" value="WH-like_DNA-bd_sf"/>
</dbReference>
<dbReference type="PROSITE" id="PS50043">
    <property type="entry name" value="HTH_LUXR_2"/>
    <property type="match status" value="1"/>
</dbReference>
<dbReference type="GO" id="GO:0006355">
    <property type="term" value="P:regulation of DNA-templated transcription"/>
    <property type="evidence" value="ECO:0007669"/>
    <property type="project" value="InterPro"/>
</dbReference>
<dbReference type="Proteomes" id="UP000197153">
    <property type="component" value="Chromosome 4"/>
</dbReference>